<dbReference type="EMBL" id="UHIP01000002">
    <property type="protein sequence ID" value="SUQ27561.1"/>
    <property type="molecule type" value="Genomic_DNA"/>
</dbReference>
<name>A0AAX2LX05_VIBFL</name>
<sequence length="29" mass="3332">MMLSKNAFAKFEYFGSNSKLSYIEFAIPP</sequence>
<organism evidence="1 2">
    <name type="scientific">Vibrio fluvialis</name>
    <dbReference type="NCBI Taxonomy" id="676"/>
    <lineage>
        <taxon>Bacteria</taxon>
        <taxon>Pseudomonadati</taxon>
        <taxon>Pseudomonadota</taxon>
        <taxon>Gammaproteobacteria</taxon>
        <taxon>Vibrionales</taxon>
        <taxon>Vibrionaceae</taxon>
        <taxon>Vibrio</taxon>
    </lineage>
</organism>
<dbReference type="AlphaFoldDB" id="A0AAX2LX05"/>
<comment type="caution">
    <text evidence="1">The sequence shown here is derived from an EMBL/GenBank/DDBJ whole genome shotgun (WGS) entry which is preliminary data.</text>
</comment>
<proteinExistence type="predicted"/>
<evidence type="ECO:0000313" key="2">
    <source>
        <dbReference type="Proteomes" id="UP000254626"/>
    </source>
</evidence>
<accession>A0AAX2LX05</accession>
<dbReference type="Proteomes" id="UP000254626">
    <property type="component" value="Unassembled WGS sequence"/>
</dbReference>
<protein>
    <submittedName>
        <fullName evidence="1">Uncharacterized protein</fullName>
    </submittedName>
</protein>
<reference evidence="1 2" key="1">
    <citation type="submission" date="2018-06" db="EMBL/GenBank/DDBJ databases">
        <authorList>
            <consortium name="Pathogen Informatics"/>
            <person name="Doyle S."/>
        </authorList>
    </citation>
    <scope>NUCLEOTIDE SEQUENCE [LARGE SCALE GENOMIC DNA]</scope>
    <source>
        <strain evidence="1 2">NCTC11327</strain>
    </source>
</reference>
<evidence type="ECO:0000313" key="1">
    <source>
        <dbReference type="EMBL" id="SUQ27561.1"/>
    </source>
</evidence>
<gene>
    <name evidence="1" type="ORF">NCTC11327_04456</name>
</gene>